<dbReference type="Proteomes" id="UP000828941">
    <property type="component" value="Chromosome 3"/>
</dbReference>
<reference evidence="1 2" key="1">
    <citation type="journal article" date="2022" name="DNA Res.">
        <title>Chromosomal-level genome assembly of the orchid tree Bauhinia variegata (Leguminosae; Cercidoideae) supports the allotetraploid origin hypothesis of Bauhinia.</title>
        <authorList>
            <person name="Zhong Y."/>
            <person name="Chen Y."/>
            <person name="Zheng D."/>
            <person name="Pang J."/>
            <person name="Liu Y."/>
            <person name="Luo S."/>
            <person name="Meng S."/>
            <person name="Qian L."/>
            <person name="Wei D."/>
            <person name="Dai S."/>
            <person name="Zhou R."/>
        </authorList>
    </citation>
    <scope>NUCLEOTIDE SEQUENCE [LARGE SCALE GENOMIC DNA]</scope>
    <source>
        <strain evidence="1">BV-YZ2020</strain>
    </source>
</reference>
<gene>
    <name evidence="1" type="ORF">L6164_004805</name>
</gene>
<accession>A0ACB9PRW4</accession>
<comment type="caution">
    <text evidence="1">The sequence shown here is derived from an EMBL/GenBank/DDBJ whole genome shotgun (WGS) entry which is preliminary data.</text>
</comment>
<evidence type="ECO:0000313" key="2">
    <source>
        <dbReference type="Proteomes" id="UP000828941"/>
    </source>
</evidence>
<dbReference type="EMBL" id="CM039428">
    <property type="protein sequence ID" value="KAI4350341.1"/>
    <property type="molecule type" value="Genomic_DNA"/>
</dbReference>
<proteinExistence type="predicted"/>
<sequence>MPLRFHHSEFDPPPLWLGTKAKAASQGEDKASDTLLRLTKAQVEKLKKKVRNFDDKKLDPPYTSFEVITGHLWKCVCKARHGTVAMESNQQGCPRWLTVETVWSHPFLKPLSFAVKNVRQAVERMSDDYVRSALAYIAQQKDMNSLRYPSHSSVVGTGGPFRGNPNMYIVSWKNFALYDADFGWGKPVHIGPGPINTDGKAFIMDNGNGDGFNVAICLQASQLNALNKLFYEDIEEKLLHSSKL</sequence>
<evidence type="ECO:0000313" key="1">
    <source>
        <dbReference type="EMBL" id="KAI4350341.1"/>
    </source>
</evidence>
<keyword evidence="2" id="KW-1185">Reference proteome</keyword>
<name>A0ACB9PRW4_BAUVA</name>
<protein>
    <submittedName>
        <fullName evidence="1">Uncharacterized protein</fullName>
    </submittedName>
</protein>
<organism evidence="1 2">
    <name type="scientific">Bauhinia variegata</name>
    <name type="common">Purple orchid tree</name>
    <name type="synonym">Phanera variegata</name>
    <dbReference type="NCBI Taxonomy" id="167791"/>
    <lineage>
        <taxon>Eukaryota</taxon>
        <taxon>Viridiplantae</taxon>
        <taxon>Streptophyta</taxon>
        <taxon>Embryophyta</taxon>
        <taxon>Tracheophyta</taxon>
        <taxon>Spermatophyta</taxon>
        <taxon>Magnoliopsida</taxon>
        <taxon>eudicotyledons</taxon>
        <taxon>Gunneridae</taxon>
        <taxon>Pentapetalae</taxon>
        <taxon>rosids</taxon>
        <taxon>fabids</taxon>
        <taxon>Fabales</taxon>
        <taxon>Fabaceae</taxon>
        <taxon>Cercidoideae</taxon>
        <taxon>Cercideae</taxon>
        <taxon>Bauhiniinae</taxon>
        <taxon>Bauhinia</taxon>
    </lineage>
</organism>